<name>A0A2K6TUQ0_SAIBB</name>
<proteinExistence type="predicted"/>
<organism evidence="1 2">
    <name type="scientific">Saimiri boliviensis boliviensis</name>
    <name type="common">Bolivian squirrel monkey</name>
    <dbReference type="NCBI Taxonomy" id="39432"/>
    <lineage>
        <taxon>Eukaryota</taxon>
        <taxon>Metazoa</taxon>
        <taxon>Chordata</taxon>
        <taxon>Craniata</taxon>
        <taxon>Vertebrata</taxon>
        <taxon>Euteleostomi</taxon>
        <taxon>Mammalia</taxon>
        <taxon>Eutheria</taxon>
        <taxon>Euarchontoglires</taxon>
        <taxon>Primates</taxon>
        <taxon>Haplorrhini</taxon>
        <taxon>Platyrrhini</taxon>
        <taxon>Cebidae</taxon>
        <taxon>Saimiriinae</taxon>
        <taxon>Saimiri</taxon>
    </lineage>
</organism>
<dbReference type="Proteomes" id="UP000233220">
    <property type="component" value="Unplaced"/>
</dbReference>
<protein>
    <submittedName>
        <fullName evidence="1">Uncharacterized protein</fullName>
    </submittedName>
</protein>
<reference evidence="1" key="1">
    <citation type="submission" date="2025-08" db="UniProtKB">
        <authorList>
            <consortium name="Ensembl"/>
        </authorList>
    </citation>
    <scope>IDENTIFICATION</scope>
</reference>
<sequence length="40" mass="4537">MDDLRYKMYPLKEASGCPGAERNLLVYSFFEKVTHGGSLL</sequence>
<accession>A0A2K6TUQ0</accession>
<reference evidence="1" key="2">
    <citation type="submission" date="2025-09" db="UniProtKB">
        <authorList>
            <consortium name="Ensembl"/>
        </authorList>
    </citation>
    <scope>IDENTIFICATION</scope>
</reference>
<evidence type="ECO:0000313" key="1">
    <source>
        <dbReference type="Ensembl" id="ENSSBOP00000023386.1"/>
    </source>
</evidence>
<dbReference type="AlphaFoldDB" id="A0A2K6TUQ0"/>
<keyword evidence="2" id="KW-1185">Reference proteome</keyword>
<dbReference type="GeneTree" id="ENSGT00940000164819"/>
<evidence type="ECO:0000313" key="2">
    <source>
        <dbReference type="Proteomes" id="UP000233220"/>
    </source>
</evidence>
<dbReference type="Ensembl" id="ENSSBOT00000040241.1">
    <property type="protein sequence ID" value="ENSSBOP00000023386.1"/>
    <property type="gene ID" value="ENSSBOG00000028205.1"/>
</dbReference>